<name>A0A238Z2E8_9BACT</name>
<accession>A0A238Z2E8</accession>
<dbReference type="OrthoDB" id="5459073at2"/>
<dbReference type="EMBL" id="FZOC01000002">
    <property type="protein sequence ID" value="SNR77023.1"/>
    <property type="molecule type" value="Genomic_DNA"/>
</dbReference>
<protein>
    <submittedName>
        <fullName evidence="1">Uncharacterized protein</fullName>
    </submittedName>
</protein>
<organism evidence="1 2">
    <name type="scientific">Humidesulfovibrio mexicanus</name>
    <dbReference type="NCBI Taxonomy" id="147047"/>
    <lineage>
        <taxon>Bacteria</taxon>
        <taxon>Pseudomonadati</taxon>
        <taxon>Thermodesulfobacteriota</taxon>
        <taxon>Desulfovibrionia</taxon>
        <taxon>Desulfovibrionales</taxon>
        <taxon>Desulfovibrionaceae</taxon>
        <taxon>Humidesulfovibrio</taxon>
    </lineage>
</organism>
<proteinExistence type="predicted"/>
<evidence type="ECO:0000313" key="1">
    <source>
        <dbReference type="EMBL" id="SNR77023.1"/>
    </source>
</evidence>
<dbReference type="RefSeq" id="WP_089272647.1">
    <property type="nucleotide sequence ID" value="NZ_FZOC01000002.1"/>
</dbReference>
<gene>
    <name evidence="1" type="ORF">SAMN04488503_1155</name>
</gene>
<reference evidence="1 2" key="1">
    <citation type="submission" date="2017-06" db="EMBL/GenBank/DDBJ databases">
        <authorList>
            <person name="Kim H.J."/>
            <person name="Triplett B.A."/>
        </authorList>
    </citation>
    <scope>NUCLEOTIDE SEQUENCE [LARGE SCALE GENOMIC DNA]</scope>
    <source>
        <strain evidence="1 2">DSM 13116</strain>
    </source>
</reference>
<keyword evidence="2" id="KW-1185">Reference proteome</keyword>
<dbReference type="Proteomes" id="UP000198324">
    <property type="component" value="Unassembled WGS sequence"/>
</dbReference>
<sequence>MPMKDYQDALTRLQKALAAGYRDAPQVINQPGQSLMCKVDPDNYLALEPVFTEILARWAVSFPQGVLETLVHTGNLVFCKPLGTHVIPLTVSWGGNDYEVQAAFLPAGFVDRALKLYAGVQDPLPVSELRIRADQRPAVEAFFTAMTPPSSLAYL</sequence>
<dbReference type="AlphaFoldDB" id="A0A238Z2E8"/>
<evidence type="ECO:0000313" key="2">
    <source>
        <dbReference type="Proteomes" id="UP000198324"/>
    </source>
</evidence>